<dbReference type="Pfam" id="PF19274">
    <property type="entry name" value="PI4K_N"/>
    <property type="match status" value="1"/>
</dbReference>
<evidence type="ECO:0000256" key="3">
    <source>
        <dbReference type="ARBA" id="ARBA00012169"/>
    </source>
</evidence>
<keyword evidence="5" id="KW-0547">Nucleotide-binding</keyword>
<evidence type="ECO:0000256" key="2">
    <source>
        <dbReference type="ARBA" id="ARBA00006209"/>
    </source>
</evidence>
<dbReference type="Gene3D" id="1.10.1070.11">
    <property type="entry name" value="Phosphatidylinositol 3-/4-kinase, catalytic domain"/>
    <property type="match status" value="1"/>
</dbReference>
<dbReference type="EMBL" id="MU005774">
    <property type="protein sequence ID" value="KAF2707133.1"/>
    <property type="molecule type" value="Genomic_DNA"/>
</dbReference>
<dbReference type="Gene3D" id="1.25.40.70">
    <property type="entry name" value="Phosphatidylinositol 3-kinase, accessory domain (PIK)"/>
    <property type="match status" value="1"/>
</dbReference>
<dbReference type="GO" id="GO:0046854">
    <property type="term" value="P:phosphatidylinositol phosphate biosynthetic process"/>
    <property type="evidence" value="ECO:0007669"/>
    <property type="project" value="InterPro"/>
</dbReference>
<feature type="domain" description="PI3K/PI4K catalytic" evidence="8">
    <location>
        <begin position="1627"/>
        <end position="1918"/>
    </location>
</feature>
<dbReference type="FunFam" id="3.30.1010.10:FF:000014">
    <property type="entry name" value="Phosphatidylinositol 4-kinase STT4"/>
    <property type="match status" value="1"/>
</dbReference>
<dbReference type="InterPro" id="IPR018936">
    <property type="entry name" value="PI3/4_kinase_CS"/>
</dbReference>
<dbReference type="OrthoDB" id="10264149at2759"/>
<organism evidence="10 11">
    <name type="scientific">Pleomassaria siparia CBS 279.74</name>
    <dbReference type="NCBI Taxonomy" id="1314801"/>
    <lineage>
        <taxon>Eukaryota</taxon>
        <taxon>Fungi</taxon>
        <taxon>Dikarya</taxon>
        <taxon>Ascomycota</taxon>
        <taxon>Pezizomycotina</taxon>
        <taxon>Dothideomycetes</taxon>
        <taxon>Pleosporomycetidae</taxon>
        <taxon>Pleosporales</taxon>
        <taxon>Pleomassariaceae</taxon>
        <taxon>Pleomassaria</taxon>
    </lineage>
</organism>
<dbReference type="Proteomes" id="UP000799428">
    <property type="component" value="Unassembled WGS sequence"/>
</dbReference>
<sequence>MARTIRRDAFEKLAKLSAQPPSNKTTNPDLLKLYKRCPTGTAAQNGTKGADGVSVTKVHMKLPELETILALCKAAPFVQSLDIAEQLLNRLSPYLPESYAQILSPSPSLRDIDPSPYEVLTNNLTSAILSIGARHDPLRSQVTVAIHGYIEGWTTAAAQISADQFDDDDQVDFAADGELARVMTQSMSLLGFLNATAEYANFWSAYDRLKFIEDIRAALSEKFMISFETALSIVRNARSHQYSLREWKRYAKHYAVIGRPLGAMILHDSFLKVVVACAALLVNIPPQDSQDSILDYLRTSFHRQQVLSAASEDALVEGLTRISQEEMDRLENDLDYLQRVGSAWQQRQASAVKAKVLTTYLCCTAYDEDVADSDLLMSWLENALNDPAQTADFTLSSTVLKSMAILAKFSSSTASTLGRTLPRVIVQGGFDSRTSTVAADCLASVLILLPQDAIITTLYSLGNVITTGAPVDRSVAASPGPNGSNKNPKTTGVYSQQTMGSAISLTPSDIEEPHHVHTAVVQTVISVAKNCKDEKITALALSMLIQKVGRASRVVNAKIIADCAILGIHSGPGEFRSLLKLYSKLCHDSLIKNDTATLEAVSNARLYLSREISFPSPAFEIYLTHLLDTIVSKGDAHEATHRHIPDTELASQEISQLLSPLAILLSRNAEITDLASIGESMISLHRDAWFNIVVHGFDLTSRLGKQHMNELRTLARCSQPLIAEERTALVESDIELNTVLRRGKSPEHAVEQKRRLATLLPSCESDIKSLSYSEAVFLNTAYLVEELRAGTGDCTKALAYFRDPKLRSGAVGNCMLAIATAATKTYVTKTLSGKLHSFSTPYLAQQLATIFAGCCHRIGRVQQAAIACADIIIRDVPSTLCQKSALFALLELLSIMWSSCLEGETDEYTWTSTFTSTKSDIIVELSDDYSFRRSTLNSFHKRATAWIKDILDLAPLDIKGLMQTYLSEYEDDGVYGHISLGRSFALEMGSVIPTTDQRLGAIERQGVNMNTASDFVAQYTTRQEYKFIDGLNDQEEEWLKVEHTSSDTRRMTAFRRSMEDATKLLIDLESRTLNHKHVTIAELRDILRRAAALLCRVKTDQSPIVHHLVGIPFAVFSKQSIKLGISLWMSVINENPRMEPRILVAIAECWEGTVRKRQGIFSSALRHPDPFYGKQEFAPTDKESLSKRQQQIYNIIAPHFRLLQFLSSHFNASRLSNPDVELVYSRLIYITLDAMSTGCSQPLAREAYFHVVLLGLRIVRYCTTLPGVIKWRLKDRILTAGLAWFAKAPEWSFGGNRLQIKAETHVLSDVQSYLEVVSKVGMPSDVTLKSLQGKQDLLSLLLANEQTRLMVWLFPLDYQKKHHFTSGQHSRTLAESAVPVHVKIAWAENPIIAVHMLKRFQSPRLVQEVRWQVLNFPHKVLEEPDALEVMLGNQMPNDVSFQLKYLLFWASVNPATAVTYFLPAYGNHPFVIQYAMRAIESHSVDVTFFYVPQIVQALRYDVLGYVERSIIETAKFSQLFAHQIIWNIKANAYKDEDSQIPDAVKPTLDRVMESLESSFSSEDHAFYEREFAFFNEVTGISGKLRPFIQSPKEVKKQKIEEELRKIEVEVGVYLPSNPDGVVIGIDRKSGKPLQSHAKAPYMATFRIRKTRVEPTLAIEDAIVGDIPQKPNTYEVWQSAIFKVGDDCRQDVLALQMISEFRSIFNNVGLDVFVYPYRVTATAPGCGVIDVLPNSVSRDMLGRESVNGLYDYFVSKYGGEDSIRFQEARSNFVKSMAAYSVISFLLQFKDRHNGNIMIDDMGHLIHIDFGFCFDIAPGGIKFERAPFKLTAEMIAVMGGSPSSQSYRWFEELTVKAFLASRQHCEHLSHVVEMMLDSGLPCFKPETIQHFKERFVMEKTEREAADFMKELIKRSAGSYSTGTYDRFQLLTNGIPY</sequence>
<evidence type="ECO:0000256" key="7">
    <source>
        <dbReference type="ARBA" id="ARBA00022840"/>
    </source>
</evidence>
<evidence type="ECO:0000259" key="8">
    <source>
        <dbReference type="PROSITE" id="PS50290"/>
    </source>
</evidence>
<dbReference type="PROSITE" id="PS51545">
    <property type="entry name" value="PIK_HELICAL"/>
    <property type="match status" value="1"/>
</dbReference>
<accession>A0A6G1K3F0</accession>
<dbReference type="PANTHER" id="PTHR10048">
    <property type="entry name" value="PHOSPHATIDYLINOSITOL KINASE"/>
    <property type="match status" value="1"/>
</dbReference>
<dbReference type="GO" id="GO:0005524">
    <property type="term" value="F:ATP binding"/>
    <property type="evidence" value="ECO:0007669"/>
    <property type="project" value="UniProtKB-KW"/>
</dbReference>
<dbReference type="InterPro" id="IPR016024">
    <property type="entry name" value="ARM-type_fold"/>
</dbReference>
<evidence type="ECO:0000256" key="4">
    <source>
        <dbReference type="ARBA" id="ARBA00022679"/>
    </source>
</evidence>
<dbReference type="InterPro" id="IPR042236">
    <property type="entry name" value="PI3K_accessory_sf"/>
</dbReference>
<dbReference type="PROSITE" id="PS50290">
    <property type="entry name" value="PI3_4_KINASE_3"/>
    <property type="match status" value="1"/>
</dbReference>
<dbReference type="SUPFAM" id="SSF48371">
    <property type="entry name" value="ARM repeat"/>
    <property type="match status" value="1"/>
</dbReference>
<evidence type="ECO:0000256" key="5">
    <source>
        <dbReference type="ARBA" id="ARBA00022741"/>
    </source>
</evidence>
<evidence type="ECO:0000313" key="10">
    <source>
        <dbReference type="EMBL" id="KAF2707133.1"/>
    </source>
</evidence>
<dbReference type="GO" id="GO:0048015">
    <property type="term" value="P:phosphatidylinositol-mediated signaling"/>
    <property type="evidence" value="ECO:0007669"/>
    <property type="project" value="TreeGrafter"/>
</dbReference>
<dbReference type="Pfam" id="PF00454">
    <property type="entry name" value="PI3_PI4_kinase"/>
    <property type="match status" value="1"/>
</dbReference>
<keyword evidence="7" id="KW-0067">ATP-binding</keyword>
<dbReference type="FunFam" id="1.10.1070.11:FF:000022">
    <property type="entry name" value="Phosphatidylinositol 4-kinase stt4"/>
    <property type="match status" value="1"/>
</dbReference>
<dbReference type="GO" id="GO:0005737">
    <property type="term" value="C:cytoplasm"/>
    <property type="evidence" value="ECO:0007669"/>
    <property type="project" value="TreeGrafter"/>
</dbReference>
<comment type="catalytic activity">
    <reaction evidence="1">
        <text>a 1,2-diacyl-sn-glycero-3-phospho-(1D-myo-inositol) + ATP = a 1,2-diacyl-sn-glycero-3-phospho-(1D-myo-inositol 4-phosphate) + ADP + H(+)</text>
        <dbReference type="Rhea" id="RHEA:19877"/>
        <dbReference type="ChEBI" id="CHEBI:15378"/>
        <dbReference type="ChEBI" id="CHEBI:30616"/>
        <dbReference type="ChEBI" id="CHEBI:57880"/>
        <dbReference type="ChEBI" id="CHEBI:58178"/>
        <dbReference type="ChEBI" id="CHEBI:456216"/>
        <dbReference type="EC" id="2.7.1.67"/>
    </reaction>
</comment>
<dbReference type="GO" id="GO:0005886">
    <property type="term" value="C:plasma membrane"/>
    <property type="evidence" value="ECO:0007669"/>
    <property type="project" value="TreeGrafter"/>
</dbReference>
<keyword evidence="11" id="KW-1185">Reference proteome</keyword>
<dbReference type="InterPro" id="IPR001263">
    <property type="entry name" value="PI3K_accessory_dom"/>
</dbReference>
<evidence type="ECO:0000256" key="1">
    <source>
        <dbReference type="ARBA" id="ARBA00001686"/>
    </source>
</evidence>
<reference evidence="10" key="1">
    <citation type="journal article" date="2020" name="Stud. Mycol.">
        <title>101 Dothideomycetes genomes: a test case for predicting lifestyles and emergence of pathogens.</title>
        <authorList>
            <person name="Haridas S."/>
            <person name="Albert R."/>
            <person name="Binder M."/>
            <person name="Bloem J."/>
            <person name="Labutti K."/>
            <person name="Salamov A."/>
            <person name="Andreopoulos B."/>
            <person name="Baker S."/>
            <person name="Barry K."/>
            <person name="Bills G."/>
            <person name="Bluhm B."/>
            <person name="Cannon C."/>
            <person name="Castanera R."/>
            <person name="Culley D."/>
            <person name="Daum C."/>
            <person name="Ezra D."/>
            <person name="Gonzalez J."/>
            <person name="Henrissat B."/>
            <person name="Kuo A."/>
            <person name="Liang C."/>
            <person name="Lipzen A."/>
            <person name="Lutzoni F."/>
            <person name="Magnuson J."/>
            <person name="Mondo S."/>
            <person name="Nolan M."/>
            <person name="Ohm R."/>
            <person name="Pangilinan J."/>
            <person name="Park H.-J."/>
            <person name="Ramirez L."/>
            <person name="Alfaro M."/>
            <person name="Sun H."/>
            <person name="Tritt A."/>
            <person name="Yoshinaga Y."/>
            <person name="Zwiers L.-H."/>
            <person name="Turgeon B."/>
            <person name="Goodwin S."/>
            <person name="Spatafora J."/>
            <person name="Crous P."/>
            <person name="Grigoriev I."/>
        </authorList>
    </citation>
    <scope>NUCLEOTIDE SEQUENCE</scope>
    <source>
        <strain evidence="10">CBS 279.74</strain>
    </source>
</reference>
<dbReference type="PANTHER" id="PTHR10048:SF15">
    <property type="entry name" value="PHOSPHATIDYLINOSITOL 4-KINASE ALPHA"/>
    <property type="match status" value="1"/>
</dbReference>
<evidence type="ECO:0000259" key="9">
    <source>
        <dbReference type="PROSITE" id="PS51545"/>
    </source>
</evidence>
<dbReference type="Gene3D" id="3.30.1010.10">
    <property type="entry name" value="Phosphatidylinositol 3-kinase Catalytic Subunit, Chain A, domain 4"/>
    <property type="match status" value="1"/>
</dbReference>
<comment type="similarity">
    <text evidence="2">Belongs to the PI3/PI4-kinase family. Type III PI4K subfamily.</text>
</comment>
<name>A0A6G1K3F0_9PLEO</name>
<dbReference type="Pfam" id="PF00613">
    <property type="entry name" value="PI3Ka"/>
    <property type="match status" value="1"/>
</dbReference>
<gene>
    <name evidence="10" type="ORF">K504DRAFT_411047</name>
</gene>
<dbReference type="EC" id="2.7.1.67" evidence="3"/>
<dbReference type="SMART" id="SM00145">
    <property type="entry name" value="PI3Ka"/>
    <property type="match status" value="1"/>
</dbReference>
<keyword evidence="4" id="KW-0808">Transferase</keyword>
<dbReference type="PROSITE" id="PS00915">
    <property type="entry name" value="PI3_4_KINASE_1"/>
    <property type="match status" value="1"/>
</dbReference>
<dbReference type="InterPro" id="IPR036940">
    <property type="entry name" value="PI3/4_kinase_cat_sf"/>
</dbReference>
<evidence type="ECO:0000313" key="11">
    <source>
        <dbReference type="Proteomes" id="UP000799428"/>
    </source>
</evidence>
<protein>
    <recommendedName>
        <fullName evidence="3">1-phosphatidylinositol 4-kinase</fullName>
        <ecNumber evidence="3">2.7.1.67</ecNumber>
    </recommendedName>
</protein>
<dbReference type="InterPro" id="IPR000403">
    <property type="entry name" value="PI3/4_kinase_cat_dom"/>
</dbReference>
<dbReference type="InterPro" id="IPR045495">
    <property type="entry name" value="PI4K_N"/>
</dbReference>
<evidence type="ECO:0000256" key="6">
    <source>
        <dbReference type="ARBA" id="ARBA00022777"/>
    </source>
</evidence>
<dbReference type="InterPro" id="IPR015433">
    <property type="entry name" value="PI3/4_kinase"/>
</dbReference>
<dbReference type="SUPFAM" id="SSF56112">
    <property type="entry name" value="Protein kinase-like (PK-like)"/>
    <property type="match status" value="1"/>
</dbReference>
<dbReference type="FunFam" id="1.25.40.70:FF:000011">
    <property type="entry name" value="Phosphatidylinositol 4-kinase alpha"/>
    <property type="match status" value="1"/>
</dbReference>
<dbReference type="CDD" id="cd05167">
    <property type="entry name" value="PI4Kc_III_alpha"/>
    <property type="match status" value="1"/>
</dbReference>
<keyword evidence="6" id="KW-0418">Kinase</keyword>
<dbReference type="InterPro" id="IPR011009">
    <property type="entry name" value="Kinase-like_dom_sf"/>
</dbReference>
<feature type="domain" description="PIK helical" evidence="9">
    <location>
        <begin position="1368"/>
        <end position="1554"/>
    </location>
</feature>
<dbReference type="PROSITE" id="PS00916">
    <property type="entry name" value="PI3_4_KINASE_2"/>
    <property type="match status" value="1"/>
</dbReference>
<dbReference type="SMART" id="SM00146">
    <property type="entry name" value="PI3Kc"/>
    <property type="match status" value="1"/>
</dbReference>
<dbReference type="GO" id="GO:0004430">
    <property type="term" value="F:1-phosphatidylinositol 4-kinase activity"/>
    <property type="evidence" value="ECO:0007669"/>
    <property type="project" value="UniProtKB-EC"/>
</dbReference>
<proteinExistence type="inferred from homology"/>